<organism evidence="2 3">
    <name type="scientific">Rufibacter quisquiliarum</name>
    <dbReference type="NCBI Taxonomy" id="1549639"/>
    <lineage>
        <taxon>Bacteria</taxon>
        <taxon>Pseudomonadati</taxon>
        <taxon>Bacteroidota</taxon>
        <taxon>Cytophagia</taxon>
        <taxon>Cytophagales</taxon>
        <taxon>Hymenobacteraceae</taxon>
        <taxon>Rufibacter</taxon>
    </lineage>
</organism>
<evidence type="ECO:0000256" key="1">
    <source>
        <dbReference type="SAM" id="Phobius"/>
    </source>
</evidence>
<name>A0A839GLX3_9BACT</name>
<keyword evidence="1" id="KW-0472">Membrane</keyword>
<keyword evidence="1" id="KW-1133">Transmembrane helix</keyword>
<proteinExistence type="predicted"/>
<dbReference type="AlphaFoldDB" id="A0A839GLX3"/>
<comment type="caution">
    <text evidence="2">The sequence shown here is derived from an EMBL/GenBank/DDBJ whole genome shotgun (WGS) entry which is preliminary data.</text>
</comment>
<dbReference type="Proteomes" id="UP000563094">
    <property type="component" value="Unassembled WGS sequence"/>
</dbReference>
<reference evidence="2 3" key="1">
    <citation type="submission" date="2020-08" db="EMBL/GenBank/DDBJ databases">
        <title>Genomic Encyclopedia of Type Strains, Phase IV (KMG-IV): sequencing the most valuable type-strain genomes for metagenomic binning, comparative biology and taxonomic classification.</title>
        <authorList>
            <person name="Goeker M."/>
        </authorList>
    </citation>
    <scope>NUCLEOTIDE SEQUENCE [LARGE SCALE GENOMIC DNA]</scope>
    <source>
        <strain evidence="2 3">DSM 29854</strain>
    </source>
</reference>
<feature type="transmembrane region" description="Helical" evidence="1">
    <location>
        <begin position="89"/>
        <end position="109"/>
    </location>
</feature>
<evidence type="ECO:0000313" key="3">
    <source>
        <dbReference type="Proteomes" id="UP000563094"/>
    </source>
</evidence>
<feature type="transmembrane region" description="Helical" evidence="1">
    <location>
        <begin position="12"/>
        <end position="35"/>
    </location>
</feature>
<feature type="transmembrane region" description="Helical" evidence="1">
    <location>
        <begin position="55"/>
        <end position="77"/>
    </location>
</feature>
<keyword evidence="3" id="KW-1185">Reference proteome</keyword>
<dbReference type="RefSeq" id="WP_182514562.1">
    <property type="nucleotide sequence ID" value="NZ_JACJIQ010000032.1"/>
</dbReference>
<gene>
    <name evidence="2" type="ORF">FHS90_004573</name>
</gene>
<sequence length="135" mass="14876">MQKKSQQHIEKLIRYTLGFLLALLALNAFGGGYYGMAGAENVPTEWLKGSPFPNYFVPSLILFIIVGGSALIAAIAVFRGHRMARKASFICGTITLLWLTVQIAIIGYVSWMQPTTAFAALLILFLAWQLSEAKH</sequence>
<accession>A0A839GLX3</accession>
<evidence type="ECO:0000313" key="2">
    <source>
        <dbReference type="EMBL" id="MBA9079832.1"/>
    </source>
</evidence>
<dbReference type="EMBL" id="JACJIQ010000032">
    <property type="protein sequence ID" value="MBA9079832.1"/>
    <property type="molecule type" value="Genomic_DNA"/>
</dbReference>
<protein>
    <submittedName>
        <fullName evidence="2">Uncharacterized protein</fullName>
    </submittedName>
</protein>
<keyword evidence="1" id="KW-0812">Transmembrane</keyword>